<dbReference type="EMBL" id="JAUSTP010000014">
    <property type="protein sequence ID" value="MDQ0190051.1"/>
    <property type="molecule type" value="Genomic_DNA"/>
</dbReference>
<dbReference type="SMART" id="SM00852">
    <property type="entry name" value="MoCF_biosynth"/>
    <property type="match status" value="1"/>
</dbReference>
<organism evidence="3 4">
    <name type="scientific">Alicyclobacillus cycloheptanicus</name>
    <dbReference type="NCBI Taxonomy" id="1457"/>
    <lineage>
        <taxon>Bacteria</taxon>
        <taxon>Bacillati</taxon>
        <taxon>Bacillota</taxon>
        <taxon>Bacilli</taxon>
        <taxon>Bacillales</taxon>
        <taxon>Alicyclobacillaceae</taxon>
        <taxon>Alicyclobacillus</taxon>
    </lineage>
</organism>
<name>A0ABT9XK00_9BACL</name>
<keyword evidence="1" id="KW-0500">Molybdenum</keyword>
<comment type="similarity">
    <text evidence="1">Belongs to the MoeA family.</text>
</comment>
<dbReference type="Gene3D" id="3.40.980.10">
    <property type="entry name" value="MoaB/Mog-like domain"/>
    <property type="match status" value="1"/>
</dbReference>
<dbReference type="CDD" id="cd03522">
    <property type="entry name" value="MoeA_like"/>
    <property type="match status" value="1"/>
</dbReference>
<comment type="cofactor">
    <cofactor evidence="1">
        <name>Mg(2+)</name>
        <dbReference type="ChEBI" id="CHEBI:18420"/>
    </cofactor>
</comment>
<evidence type="ECO:0000256" key="1">
    <source>
        <dbReference type="RuleBase" id="RU365090"/>
    </source>
</evidence>
<dbReference type="Proteomes" id="UP001232973">
    <property type="component" value="Unassembled WGS sequence"/>
</dbReference>
<dbReference type="SUPFAM" id="SSF53218">
    <property type="entry name" value="Molybdenum cofactor biosynthesis proteins"/>
    <property type="match status" value="1"/>
</dbReference>
<comment type="caution">
    <text evidence="3">The sequence shown here is derived from an EMBL/GenBank/DDBJ whole genome shotgun (WGS) entry which is preliminary data.</text>
</comment>
<comment type="pathway">
    <text evidence="1">Cofactor biosynthesis; molybdopterin biosynthesis.</text>
</comment>
<keyword evidence="1" id="KW-0479">Metal-binding</keyword>
<dbReference type="RefSeq" id="WP_274456813.1">
    <property type="nucleotide sequence ID" value="NZ_CP067097.1"/>
</dbReference>
<accession>A0ABT9XK00</accession>
<proteinExistence type="inferred from homology"/>
<keyword evidence="1" id="KW-0808">Transferase</keyword>
<dbReference type="EC" id="2.10.1.1" evidence="1"/>
<evidence type="ECO:0000259" key="2">
    <source>
        <dbReference type="SMART" id="SM00852"/>
    </source>
</evidence>
<dbReference type="Pfam" id="PF00994">
    <property type="entry name" value="MoCF_biosynth"/>
    <property type="match status" value="1"/>
</dbReference>
<gene>
    <name evidence="3" type="ORF">J2S03_001914</name>
</gene>
<dbReference type="InterPro" id="IPR001453">
    <property type="entry name" value="MoaB/Mog_dom"/>
</dbReference>
<evidence type="ECO:0000313" key="4">
    <source>
        <dbReference type="Proteomes" id="UP001232973"/>
    </source>
</evidence>
<protein>
    <recommendedName>
        <fullName evidence="1">Molybdopterin molybdenumtransferase</fullName>
        <ecNumber evidence="1">2.10.1.1</ecNumber>
    </recommendedName>
</protein>
<dbReference type="InterPro" id="IPR038987">
    <property type="entry name" value="MoeA-like"/>
</dbReference>
<dbReference type="InterPro" id="IPR036425">
    <property type="entry name" value="MoaB/Mog-like_dom_sf"/>
</dbReference>
<keyword evidence="4" id="KW-1185">Reference proteome</keyword>
<comment type="function">
    <text evidence="1">Catalyzes the insertion of molybdate into adenylated molybdopterin with the concomitant release of AMP.</text>
</comment>
<reference evidence="3 4" key="1">
    <citation type="submission" date="2023-07" db="EMBL/GenBank/DDBJ databases">
        <title>Genomic Encyclopedia of Type Strains, Phase IV (KMG-IV): sequencing the most valuable type-strain genomes for metagenomic binning, comparative biology and taxonomic classification.</title>
        <authorList>
            <person name="Goeker M."/>
        </authorList>
    </citation>
    <scope>NUCLEOTIDE SEQUENCE [LARGE SCALE GENOMIC DNA]</scope>
    <source>
        <strain evidence="3 4">DSM 4006</strain>
    </source>
</reference>
<dbReference type="PANTHER" id="PTHR10192:SF28">
    <property type="entry name" value="MOLYBDOPTERIN MOLYBDENUMTRANSFERASE"/>
    <property type="match status" value="1"/>
</dbReference>
<feature type="domain" description="MoaB/Mog" evidence="2">
    <location>
        <begin position="177"/>
        <end position="309"/>
    </location>
</feature>
<sequence>MKAREVPVEQAIGMTLAHDMTRIVPGEFKGRAFAKGHIITEADIPLLLDIGKRHIYVLEIGPDELHENDGALRMAHAVAGQGVSMSDVHEGKVILKAKADGVLWVDRDRLFQMNRIDDISIATRQPDSAVKAGMSVAGVRPIPLVVTKDKVERVEQIAAEAPRPVIDVVPYQPHRVALVTTGSEIKSGRITDKAGPALREKFNAFGVEVISQAFPGDDLPDIVAAIEAACADGATLVCVTGGMSVDPDDRSPAAIRHSAAEVITYGTPMLPGSMLMLAYRGETAIFGLPGAVIYDKVTSFDLLLPRVLAGLRWSKDDIARLGAGGWLND</sequence>
<dbReference type="PANTHER" id="PTHR10192">
    <property type="entry name" value="MOLYBDOPTERIN BIOSYNTHESIS PROTEIN"/>
    <property type="match status" value="1"/>
</dbReference>
<keyword evidence="1" id="KW-0460">Magnesium</keyword>
<evidence type="ECO:0000313" key="3">
    <source>
        <dbReference type="EMBL" id="MDQ0190051.1"/>
    </source>
</evidence>
<keyword evidence="1" id="KW-0501">Molybdenum cofactor biosynthesis</keyword>
<comment type="catalytic activity">
    <reaction evidence="1">
        <text>adenylyl-molybdopterin + molybdate = Mo-molybdopterin + AMP + H(+)</text>
        <dbReference type="Rhea" id="RHEA:35047"/>
        <dbReference type="ChEBI" id="CHEBI:15378"/>
        <dbReference type="ChEBI" id="CHEBI:36264"/>
        <dbReference type="ChEBI" id="CHEBI:62727"/>
        <dbReference type="ChEBI" id="CHEBI:71302"/>
        <dbReference type="ChEBI" id="CHEBI:456215"/>
    </reaction>
</comment>